<dbReference type="PANTHER" id="PTHR30349">
    <property type="entry name" value="PHAGE INTEGRASE-RELATED"/>
    <property type="match status" value="1"/>
</dbReference>
<gene>
    <name evidence="5" type="ORF">GPL21_06965</name>
</gene>
<dbReference type="PROSITE" id="PS51898">
    <property type="entry name" value="TYR_RECOMBINASE"/>
    <property type="match status" value="1"/>
</dbReference>
<dbReference type="InterPro" id="IPR013762">
    <property type="entry name" value="Integrase-like_cat_sf"/>
</dbReference>
<reference evidence="5 6" key="1">
    <citation type="submission" date="2019-12" db="EMBL/GenBank/DDBJ databases">
        <title>Draft genome sequences Bradyrhizobium cajani AMBPC1010, Bradyrhizobium pachyrhizi AMBPC1040 and Bradyrhizobium yuanmingense ALSPC3051, three plant growth promoting strains isolated from nodules of Cajanus cajan L. in Dominican Republic.</title>
        <authorList>
            <person name="Flores-Felix J.D."/>
            <person name="Araujo J."/>
            <person name="Diaz-Alcantara C."/>
            <person name="Gonzalez-Andres F."/>
            <person name="Velazquez E."/>
        </authorList>
    </citation>
    <scope>NUCLEOTIDE SEQUENCE [LARGE SCALE GENOMIC DNA]</scope>
    <source>
        <strain evidence="5 6">1040</strain>
    </source>
</reference>
<keyword evidence="1" id="KW-0229">DNA integration</keyword>
<dbReference type="InterPro" id="IPR050090">
    <property type="entry name" value="Tyrosine_recombinase_XerCD"/>
</dbReference>
<dbReference type="InterPro" id="IPR011010">
    <property type="entry name" value="DNA_brk_join_enz"/>
</dbReference>
<dbReference type="RefSeq" id="WP_157342066.1">
    <property type="nucleotide sequence ID" value="NZ_WQNF01000004.1"/>
</dbReference>
<dbReference type="GO" id="GO:0015074">
    <property type="term" value="P:DNA integration"/>
    <property type="evidence" value="ECO:0007669"/>
    <property type="project" value="UniProtKB-KW"/>
</dbReference>
<dbReference type="Pfam" id="PF00589">
    <property type="entry name" value="Phage_integrase"/>
    <property type="match status" value="1"/>
</dbReference>
<dbReference type="GO" id="GO:0003677">
    <property type="term" value="F:DNA binding"/>
    <property type="evidence" value="ECO:0007669"/>
    <property type="project" value="InterPro"/>
</dbReference>
<organism evidence="5 6">
    <name type="scientific">Bradyrhizobium pachyrhizi</name>
    <dbReference type="NCBI Taxonomy" id="280333"/>
    <lineage>
        <taxon>Bacteria</taxon>
        <taxon>Pseudomonadati</taxon>
        <taxon>Pseudomonadota</taxon>
        <taxon>Alphaproteobacteria</taxon>
        <taxon>Hyphomicrobiales</taxon>
        <taxon>Nitrobacteraceae</taxon>
        <taxon>Bradyrhizobium</taxon>
    </lineage>
</organism>
<feature type="domain" description="Tyr recombinase" evidence="4">
    <location>
        <begin position="178"/>
        <end position="405"/>
    </location>
</feature>
<dbReference type="SUPFAM" id="SSF56349">
    <property type="entry name" value="DNA breaking-rejoining enzymes"/>
    <property type="match status" value="1"/>
</dbReference>
<proteinExistence type="predicted"/>
<protein>
    <submittedName>
        <fullName evidence="5">Tyrosine-type recombinase/integrase</fullName>
    </submittedName>
</protein>
<accession>A0A844SH07</accession>
<name>A0A844SH07_9BRAD</name>
<evidence type="ECO:0000256" key="1">
    <source>
        <dbReference type="ARBA" id="ARBA00022908"/>
    </source>
</evidence>
<sequence length="422" mass="49019">MHEVIPEYRIKIVRFESGERFPVVLDRSGLPLHRPVFFFETERHRATNTLESKARTVAMVHNFLRAYRIDLHTRVQQSRVLSMDEVSALSEHLRMIGSRTEARRVRLKLAHPEIEVPEIVAGHEWYHRRWRAYQYLAWLVASIRDEFELPGIEYAKISEELLKVRMLLVERRTPPNNPPPVALSRKQIVVLLDAICPGSSTNPFPAHLQFRNFVLIGTYWENGLRKSEVLGLKTADLSQERDPPTLKLVRRPNSSKEHRARPAAVKTMPRMVPVTPLLHGLLTDYINDARRSVEFSLRNRGDKVRLRRFRSHSFIFVSSHGAPLSSSSVHKIFHTLRMSTSGLPANLSPHALRRTWNDLFTELGQEHLGPRATQIREYLMGWVRGSRQPAHYARLSTQRAAAKAIREMQREWMARREEMEDA</sequence>
<dbReference type="PANTHER" id="PTHR30349:SF88">
    <property type="entry name" value="BLL1584 PROTEIN"/>
    <property type="match status" value="1"/>
</dbReference>
<dbReference type="GO" id="GO:0006310">
    <property type="term" value="P:DNA recombination"/>
    <property type="evidence" value="ECO:0007669"/>
    <property type="project" value="UniProtKB-KW"/>
</dbReference>
<evidence type="ECO:0000313" key="6">
    <source>
        <dbReference type="Proteomes" id="UP000436468"/>
    </source>
</evidence>
<keyword evidence="6" id="KW-1185">Reference proteome</keyword>
<evidence type="ECO:0000256" key="2">
    <source>
        <dbReference type="ARBA" id="ARBA00023172"/>
    </source>
</evidence>
<evidence type="ECO:0000259" key="4">
    <source>
        <dbReference type="PROSITE" id="PS51898"/>
    </source>
</evidence>
<comment type="caution">
    <text evidence="5">The sequence shown here is derived from an EMBL/GenBank/DDBJ whole genome shotgun (WGS) entry which is preliminary data.</text>
</comment>
<dbReference type="Proteomes" id="UP000436468">
    <property type="component" value="Unassembled WGS sequence"/>
</dbReference>
<feature type="region of interest" description="Disordered" evidence="3">
    <location>
        <begin position="245"/>
        <end position="264"/>
    </location>
</feature>
<dbReference type="EMBL" id="WQNF01000004">
    <property type="protein sequence ID" value="MVT64846.1"/>
    <property type="molecule type" value="Genomic_DNA"/>
</dbReference>
<dbReference type="AlphaFoldDB" id="A0A844SH07"/>
<dbReference type="Gene3D" id="1.10.443.10">
    <property type="entry name" value="Intergrase catalytic core"/>
    <property type="match status" value="1"/>
</dbReference>
<keyword evidence="2" id="KW-0233">DNA recombination</keyword>
<dbReference type="InterPro" id="IPR002104">
    <property type="entry name" value="Integrase_catalytic"/>
</dbReference>
<evidence type="ECO:0000256" key="3">
    <source>
        <dbReference type="SAM" id="MobiDB-lite"/>
    </source>
</evidence>
<evidence type="ECO:0000313" key="5">
    <source>
        <dbReference type="EMBL" id="MVT64846.1"/>
    </source>
</evidence>